<organism evidence="1 2">
    <name type="scientific">Arctium lappa</name>
    <name type="common">Greater burdock</name>
    <name type="synonym">Lappa major</name>
    <dbReference type="NCBI Taxonomy" id="4217"/>
    <lineage>
        <taxon>Eukaryota</taxon>
        <taxon>Viridiplantae</taxon>
        <taxon>Streptophyta</taxon>
        <taxon>Embryophyta</taxon>
        <taxon>Tracheophyta</taxon>
        <taxon>Spermatophyta</taxon>
        <taxon>Magnoliopsida</taxon>
        <taxon>eudicotyledons</taxon>
        <taxon>Gunneridae</taxon>
        <taxon>Pentapetalae</taxon>
        <taxon>asterids</taxon>
        <taxon>campanulids</taxon>
        <taxon>Asterales</taxon>
        <taxon>Asteraceae</taxon>
        <taxon>Carduoideae</taxon>
        <taxon>Cardueae</taxon>
        <taxon>Arctiinae</taxon>
        <taxon>Arctium</taxon>
    </lineage>
</organism>
<evidence type="ECO:0000313" key="2">
    <source>
        <dbReference type="Proteomes" id="UP001055879"/>
    </source>
</evidence>
<sequence>MYCGHPCYNNIEWRLCSFLIMNLKKNSLTVLGLFPQISQSLPTPLQISHKQALIPLYIALYLYIYISHIYERHLTYWGFRMVRGY</sequence>
<dbReference type="Proteomes" id="UP001055879">
    <property type="component" value="Linkage Group LG11"/>
</dbReference>
<evidence type="ECO:0000313" key="1">
    <source>
        <dbReference type="EMBL" id="KAI3692099.1"/>
    </source>
</evidence>
<proteinExistence type="predicted"/>
<keyword evidence="2" id="KW-1185">Reference proteome</keyword>
<protein>
    <submittedName>
        <fullName evidence="1">Uncharacterized protein</fullName>
    </submittedName>
</protein>
<dbReference type="EMBL" id="CM042057">
    <property type="protein sequence ID" value="KAI3692099.1"/>
    <property type="molecule type" value="Genomic_DNA"/>
</dbReference>
<reference evidence="2" key="1">
    <citation type="journal article" date="2022" name="Mol. Ecol. Resour.">
        <title>The genomes of chicory, endive, great burdock and yacon provide insights into Asteraceae palaeo-polyploidization history and plant inulin production.</title>
        <authorList>
            <person name="Fan W."/>
            <person name="Wang S."/>
            <person name="Wang H."/>
            <person name="Wang A."/>
            <person name="Jiang F."/>
            <person name="Liu H."/>
            <person name="Zhao H."/>
            <person name="Xu D."/>
            <person name="Zhang Y."/>
        </authorList>
    </citation>
    <scope>NUCLEOTIDE SEQUENCE [LARGE SCALE GENOMIC DNA]</scope>
    <source>
        <strain evidence="2">cv. Niubang</strain>
    </source>
</reference>
<gene>
    <name evidence="1" type="ORF">L6452_31908</name>
</gene>
<reference evidence="1 2" key="2">
    <citation type="journal article" date="2022" name="Mol. Ecol. Resour.">
        <title>The genomes of chicory, endive, great burdock and yacon provide insights into Asteraceae paleo-polyploidization history and plant inulin production.</title>
        <authorList>
            <person name="Fan W."/>
            <person name="Wang S."/>
            <person name="Wang H."/>
            <person name="Wang A."/>
            <person name="Jiang F."/>
            <person name="Liu H."/>
            <person name="Zhao H."/>
            <person name="Xu D."/>
            <person name="Zhang Y."/>
        </authorList>
    </citation>
    <scope>NUCLEOTIDE SEQUENCE [LARGE SCALE GENOMIC DNA]</scope>
    <source>
        <strain evidence="2">cv. Niubang</strain>
    </source>
</reference>
<accession>A0ACB8Z298</accession>
<comment type="caution">
    <text evidence="1">The sequence shown here is derived from an EMBL/GenBank/DDBJ whole genome shotgun (WGS) entry which is preliminary data.</text>
</comment>
<name>A0ACB8Z298_ARCLA</name>